<proteinExistence type="predicted"/>
<accession>A0A915KJC8</accession>
<evidence type="ECO:0000313" key="2">
    <source>
        <dbReference type="WBParaSite" id="nRc.2.0.1.t38864-RA"/>
    </source>
</evidence>
<keyword evidence="1" id="KW-1185">Reference proteome</keyword>
<dbReference type="WBParaSite" id="nRc.2.0.1.t38864-RA">
    <property type="protein sequence ID" value="nRc.2.0.1.t38864-RA"/>
    <property type="gene ID" value="nRc.2.0.1.g38864"/>
</dbReference>
<reference evidence="2" key="1">
    <citation type="submission" date="2022-11" db="UniProtKB">
        <authorList>
            <consortium name="WormBaseParasite"/>
        </authorList>
    </citation>
    <scope>IDENTIFICATION</scope>
</reference>
<sequence>MTSKSKVEQILDNKSSNTFLTHLESLSTFEQRIVEPYTSNSEHDLKKKTNLFSVRSVPYFSPTLGFFTNLEQKVDRQEQKGVYWCILESQNLQG</sequence>
<evidence type="ECO:0000313" key="1">
    <source>
        <dbReference type="Proteomes" id="UP000887565"/>
    </source>
</evidence>
<dbReference type="Proteomes" id="UP000887565">
    <property type="component" value="Unplaced"/>
</dbReference>
<name>A0A915KJC8_ROMCU</name>
<organism evidence="1 2">
    <name type="scientific">Romanomermis culicivorax</name>
    <name type="common">Nematode worm</name>
    <dbReference type="NCBI Taxonomy" id="13658"/>
    <lineage>
        <taxon>Eukaryota</taxon>
        <taxon>Metazoa</taxon>
        <taxon>Ecdysozoa</taxon>
        <taxon>Nematoda</taxon>
        <taxon>Enoplea</taxon>
        <taxon>Dorylaimia</taxon>
        <taxon>Mermithida</taxon>
        <taxon>Mermithoidea</taxon>
        <taxon>Mermithidae</taxon>
        <taxon>Romanomermis</taxon>
    </lineage>
</organism>
<dbReference type="AlphaFoldDB" id="A0A915KJC8"/>
<protein>
    <submittedName>
        <fullName evidence="2">Uncharacterized protein</fullName>
    </submittedName>
</protein>